<dbReference type="EMBL" id="DRTD01000416">
    <property type="protein sequence ID" value="HHE55247.1"/>
    <property type="molecule type" value="Genomic_DNA"/>
</dbReference>
<comment type="catalytic activity">
    <reaction evidence="7 8">
        <text>L-aspartate + ATP = 4-phospho-L-aspartate + ADP</text>
        <dbReference type="Rhea" id="RHEA:23776"/>
        <dbReference type="ChEBI" id="CHEBI:29991"/>
        <dbReference type="ChEBI" id="CHEBI:30616"/>
        <dbReference type="ChEBI" id="CHEBI:57535"/>
        <dbReference type="ChEBI" id="CHEBI:456216"/>
        <dbReference type="EC" id="2.7.2.4"/>
    </reaction>
</comment>
<dbReference type="PIRSF" id="PIRSF000726">
    <property type="entry name" value="Asp_kin"/>
    <property type="match status" value="1"/>
</dbReference>
<dbReference type="PANTHER" id="PTHR21499:SF59">
    <property type="entry name" value="ASPARTOKINASE"/>
    <property type="match status" value="1"/>
</dbReference>
<gene>
    <name evidence="13" type="ORF">ENL21_05650</name>
</gene>
<comment type="caution">
    <text evidence="13">The sequence shown here is derived from an EMBL/GenBank/DDBJ whole genome shotgun (WGS) entry which is preliminary data.</text>
</comment>
<dbReference type="Gene3D" id="3.30.2130.10">
    <property type="entry name" value="VC0802-like"/>
    <property type="match status" value="1"/>
</dbReference>
<dbReference type="InterPro" id="IPR042199">
    <property type="entry name" value="AsparK_Bifunc_asparK/hSer_DH"/>
</dbReference>
<dbReference type="CDD" id="cd04243">
    <property type="entry name" value="AAK_AK-HSDH-like"/>
    <property type="match status" value="1"/>
</dbReference>
<dbReference type="UniPathway" id="UPA00050">
    <property type="reaction ID" value="UER00461"/>
</dbReference>
<dbReference type="Proteomes" id="UP000886111">
    <property type="component" value="Unassembled WGS sequence"/>
</dbReference>
<dbReference type="GO" id="GO:0009088">
    <property type="term" value="P:threonine biosynthetic process"/>
    <property type="evidence" value="ECO:0007669"/>
    <property type="project" value="UniProtKB-UniPathway"/>
</dbReference>
<evidence type="ECO:0000256" key="1">
    <source>
        <dbReference type="ARBA" id="ARBA00004766"/>
    </source>
</evidence>
<comment type="similarity">
    <text evidence="2 8">Belongs to the aspartokinase family.</text>
</comment>
<dbReference type="UniPathway" id="UPA00034">
    <property type="reaction ID" value="UER00015"/>
</dbReference>
<comment type="pathway">
    <text evidence="9">Amino-acid biosynthesis; L-methionine biosynthesis via de novo pathway; L-homoserine from L-aspartate: step 1/3.</text>
</comment>
<organism evidence="13">
    <name type="scientific">Caldithrix abyssi</name>
    <dbReference type="NCBI Taxonomy" id="187145"/>
    <lineage>
        <taxon>Bacteria</taxon>
        <taxon>Pseudomonadati</taxon>
        <taxon>Calditrichota</taxon>
        <taxon>Calditrichia</taxon>
        <taxon>Calditrichales</taxon>
        <taxon>Calditrichaceae</taxon>
        <taxon>Caldithrix</taxon>
    </lineage>
</organism>
<dbReference type="PANTHER" id="PTHR21499">
    <property type="entry name" value="ASPARTATE KINASE"/>
    <property type="match status" value="1"/>
</dbReference>
<comment type="pathway">
    <text evidence="1 9">Amino-acid biosynthesis; L-lysine biosynthesis via DAP pathway; (S)-tetrahydrodipicolinate from L-aspartate: step 1/4.</text>
</comment>
<dbReference type="CDD" id="cd04892">
    <property type="entry name" value="ACT_AK-like_2"/>
    <property type="match status" value="1"/>
</dbReference>
<dbReference type="GO" id="GO:0005829">
    <property type="term" value="C:cytosol"/>
    <property type="evidence" value="ECO:0007669"/>
    <property type="project" value="TreeGrafter"/>
</dbReference>
<proteinExistence type="inferred from homology"/>
<keyword evidence="3 8" id="KW-0808">Transferase</keyword>
<accession>A0A7V5H432</accession>
<dbReference type="GO" id="GO:0004072">
    <property type="term" value="F:aspartate kinase activity"/>
    <property type="evidence" value="ECO:0007669"/>
    <property type="project" value="UniProtKB-EC"/>
</dbReference>
<dbReference type="PROSITE" id="PS00324">
    <property type="entry name" value="ASPARTOKINASE"/>
    <property type="match status" value="1"/>
</dbReference>
<evidence type="ECO:0000256" key="10">
    <source>
        <dbReference type="SAM" id="Coils"/>
    </source>
</evidence>
<keyword evidence="4" id="KW-0547">Nucleotide-binding</keyword>
<name>A0A7V5H432_CALAY</name>
<dbReference type="Pfam" id="PF22468">
    <property type="entry name" value="ACT_9"/>
    <property type="match status" value="1"/>
</dbReference>
<dbReference type="InterPro" id="IPR054352">
    <property type="entry name" value="ACT_Aspartokinase"/>
</dbReference>
<evidence type="ECO:0000256" key="7">
    <source>
        <dbReference type="ARBA" id="ARBA00047872"/>
    </source>
</evidence>
<evidence type="ECO:0000259" key="12">
    <source>
        <dbReference type="Pfam" id="PF22468"/>
    </source>
</evidence>
<evidence type="ECO:0000256" key="2">
    <source>
        <dbReference type="ARBA" id="ARBA00010122"/>
    </source>
</evidence>
<dbReference type="InterPro" id="IPR036393">
    <property type="entry name" value="AceGlu_kinase-like_sf"/>
</dbReference>
<dbReference type="SUPFAM" id="SSF53633">
    <property type="entry name" value="Carbamate kinase-like"/>
    <property type="match status" value="1"/>
</dbReference>
<dbReference type="GO" id="GO:0009090">
    <property type="term" value="P:homoserine biosynthetic process"/>
    <property type="evidence" value="ECO:0007669"/>
    <property type="project" value="TreeGrafter"/>
</dbReference>
<evidence type="ECO:0000256" key="6">
    <source>
        <dbReference type="ARBA" id="ARBA00022840"/>
    </source>
</evidence>
<keyword evidence="10" id="KW-0175">Coiled coil</keyword>
<dbReference type="GO" id="GO:0005524">
    <property type="term" value="F:ATP binding"/>
    <property type="evidence" value="ECO:0007669"/>
    <property type="project" value="UniProtKB-KW"/>
</dbReference>
<dbReference type="EC" id="2.7.2.4" evidence="8"/>
<dbReference type="Gene3D" id="3.40.1160.10">
    <property type="entry name" value="Acetylglutamate kinase-like"/>
    <property type="match status" value="1"/>
</dbReference>
<evidence type="ECO:0000256" key="9">
    <source>
        <dbReference type="RuleBase" id="RU004249"/>
    </source>
</evidence>
<evidence type="ECO:0000256" key="8">
    <source>
        <dbReference type="RuleBase" id="RU003448"/>
    </source>
</evidence>
<feature type="coiled-coil region" evidence="10">
    <location>
        <begin position="83"/>
        <end position="110"/>
    </location>
</feature>
<dbReference type="UniPathway" id="UPA00051">
    <property type="reaction ID" value="UER00462"/>
</dbReference>
<dbReference type="AlphaFoldDB" id="A0A7V5H432"/>
<evidence type="ECO:0000313" key="13">
    <source>
        <dbReference type="EMBL" id="HHE55247.1"/>
    </source>
</evidence>
<evidence type="ECO:0000256" key="3">
    <source>
        <dbReference type="ARBA" id="ARBA00022679"/>
    </source>
</evidence>
<dbReference type="NCBIfam" id="TIGR00657">
    <property type="entry name" value="asp_kinases"/>
    <property type="match status" value="1"/>
</dbReference>
<dbReference type="InterPro" id="IPR001341">
    <property type="entry name" value="Asp_kinase"/>
</dbReference>
<dbReference type="Gene3D" id="1.20.120.1320">
    <property type="entry name" value="Aspartokinase, catalytic domain"/>
    <property type="match status" value="1"/>
</dbReference>
<dbReference type="SUPFAM" id="SSF55021">
    <property type="entry name" value="ACT-like"/>
    <property type="match status" value="2"/>
</dbReference>
<evidence type="ECO:0000259" key="11">
    <source>
        <dbReference type="Pfam" id="PF00696"/>
    </source>
</evidence>
<evidence type="ECO:0000256" key="5">
    <source>
        <dbReference type="ARBA" id="ARBA00022777"/>
    </source>
</evidence>
<protein>
    <recommendedName>
        <fullName evidence="8">Aspartokinase</fullName>
        <ecNumber evidence="8">2.7.2.4</ecNumber>
    </recommendedName>
</protein>
<dbReference type="InterPro" id="IPR045865">
    <property type="entry name" value="ACT-like_dom_sf"/>
</dbReference>
<dbReference type="Pfam" id="PF00696">
    <property type="entry name" value="AA_kinase"/>
    <property type="match status" value="1"/>
</dbReference>
<evidence type="ECO:0000256" key="4">
    <source>
        <dbReference type="ARBA" id="ARBA00022741"/>
    </source>
</evidence>
<comment type="pathway">
    <text evidence="9">Amino-acid biosynthesis; L-threonine biosynthesis; L-threonine from L-aspartate: step 1/5.</text>
</comment>
<dbReference type="GO" id="GO:0009089">
    <property type="term" value="P:lysine biosynthetic process via diaminopimelate"/>
    <property type="evidence" value="ECO:0007669"/>
    <property type="project" value="UniProtKB-UniPathway"/>
</dbReference>
<reference evidence="13" key="1">
    <citation type="journal article" date="2020" name="mSystems">
        <title>Genome- and Community-Level Interaction Insights into Carbon Utilization and Element Cycling Functions of Hydrothermarchaeota in Hydrothermal Sediment.</title>
        <authorList>
            <person name="Zhou Z."/>
            <person name="Liu Y."/>
            <person name="Xu W."/>
            <person name="Pan J."/>
            <person name="Luo Z.H."/>
            <person name="Li M."/>
        </authorList>
    </citation>
    <scope>NUCLEOTIDE SEQUENCE [LARGE SCALE GENOMIC DNA]</scope>
    <source>
        <strain evidence="13">HyVt-76</strain>
    </source>
</reference>
<dbReference type="InterPro" id="IPR018042">
    <property type="entry name" value="Aspartate_kinase_CS"/>
</dbReference>
<feature type="domain" description="Aspartokinase ACT" evidence="12">
    <location>
        <begin position="391"/>
        <end position="451"/>
    </location>
</feature>
<keyword evidence="9" id="KW-0028">Amino-acid biosynthesis</keyword>
<dbReference type="InterPro" id="IPR005260">
    <property type="entry name" value="Asp_kin_monofn"/>
</dbReference>
<sequence>MIIMKFGGSSIKDAQAMLRVADIVEQHLPQQPLVVLSALGGVTDQLLRLHQVALEQKDLQLSSEFNNLKDRHLQMLKTLIAENRILDETMHFLNAELERLQTLLNAVKAIKVNSAELYSSIIGLGEILSTRIFEALLRSRNLPVTWQDIRPIMIVEKNGDDVAPKLDEIEKRVRLQFEHHLKHRELIITQGFLATLPNGAPTTLGRDGSDYTASLLGAALNVKEIQIWSDVDGILSADPTLIKEARPLPFMTFEEACELAYFGARVLHPATIQPALMHGIPVRVLNSQYPNEPGTLIVPDYKPTEHKAIKSIAYKENITLLTIESSKLLLSPKAIEDIFDILSRHGKKVYAVTKSATKLSVTIQNNGQDQSFLEELKHFGRIDVEPNKVVVSIVGEGLKANPLLTWQVIKMLHEHNIKIELISQFARQISMMFIIDEAFIDQTVRLIHDRFIAKQ</sequence>
<feature type="domain" description="Aspartate/glutamate/uridylate kinase" evidence="11">
    <location>
        <begin position="1"/>
        <end position="286"/>
    </location>
</feature>
<keyword evidence="5 8" id="KW-0418">Kinase</keyword>
<keyword evidence="6" id="KW-0067">ATP-binding</keyword>
<dbReference type="InterPro" id="IPR001048">
    <property type="entry name" value="Asp/Glu/Uridylate_kinase"/>
</dbReference>